<organism evidence="1 2">
    <name type="scientific">Nocardiopsis sinuspersici</name>
    <dbReference type="NCBI Taxonomy" id="501010"/>
    <lineage>
        <taxon>Bacteria</taxon>
        <taxon>Bacillati</taxon>
        <taxon>Actinomycetota</taxon>
        <taxon>Actinomycetes</taxon>
        <taxon>Streptosporangiales</taxon>
        <taxon>Nocardiopsidaceae</taxon>
        <taxon>Nocardiopsis</taxon>
    </lineage>
</organism>
<evidence type="ECO:0000313" key="1">
    <source>
        <dbReference type="EMBL" id="OOC52617.1"/>
    </source>
</evidence>
<dbReference type="STRING" id="501010.NOSIN_01215"/>
<sequence length="187" mass="21221">MLLNWMWTGQRGWARLVLPAPIDLCPVARDAEPLGESRYFRWPDQAAELLAEGAADPETRFDPELCVAPPPDSEWAGARDLLPEDFDPMVSGYDLPAPEAEPDHVPSVVVWVEADRLNADQWRLVKELDAIVTAPERGEPFQVWARADRWAQVDTDALATDWHDIRALVIEEPPHMWWPARVLHGFS</sequence>
<comment type="caution">
    <text evidence="1">The sequence shown here is derived from an EMBL/GenBank/DDBJ whole genome shotgun (WGS) entry which is preliminary data.</text>
</comment>
<dbReference type="EMBL" id="MCOK01000001">
    <property type="protein sequence ID" value="OOC52617.1"/>
    <property type="molecule type" value="Genomic_DNA"/>
</dbReference>
<gene>
    <name evidence="1" type="ORF">NOSIN_01215</name>
</gene>
<protein>
    <submittedName>
        <fullName evidence="1">Uncharacterized protein</fullName>
    </submittedName>
</protein>
<proteinExistence type="predicted"/>
<dbReference type="Proteomes" id="UP000189004">
    <property type="component" value="Unassembled WGS sequence"/>
</dbReference>
<evidence type="ECO:0000313" key="2">
    <source>
        <dbReference type="Proteomes" id="UP000189004"/>
    </source>
</evidence>
<keyword evidence="2" id="KW-1185">Reference proteome</keyword>
<reference evidence="2" key="1">
    <citation type="submission" date="2016-08" db="EMBL/GenBank/DDBJ databases">
        <authorList>
            <person name="Tokovenko B."/>
            <person name="Kalinowski J."/>
        </authorList>
    </citation>
    <scope>NUCLEOTIDE SEQUENCE [LARGE SCALE GENOMIC DNA]</scope>
    <source>
        <strain evidence="2">UTMC102</strain>
    </source>
</reference>
<dbReference type="AlphaFoldDB" id="A0A1V3BVD1"/>
<accession>A0A1V3BVD1</accession>
<name>A0A1V3BVD1_9ACTN</name>